<organism evidence="1 2">
    <name type="scientific">Rhizophagus clarus</name>
    <dbReference type="NCBI Taxonomy" id="94130"/>
    <lineage>
        <taxon>Eukaryota</taxon>
        <taxon>Fungi</taxon>
        <taxon>Fungi incertae sedis</taxon>
        <taxon>Mucoromycota</taxon>
        <taxon>Glomeromycotina</taxon>
        <taxon>Glomeromycetes</taxon>
        <taxon>Glomerales</taxon>
        <taxon>Glomeraceae</taxon>
        <taxon>Rhizophagus</taxon>
    </lineage>
</organism>
<dbReference type="EMBL" id="BEXD01001201">
    <property type="protein sequence ID" value="GBB92908.1"/>
    <property type="molecule type" value="Genomic_DNA"/>
</dbReference>
<gene>
    <name evidence="1" type="ORF">RclHR1_20790007</name>
</gene>
<comment type="caution">
    <text evidence="1">The sequence shown here is derived from an EMBL/GenBank/DDBJ whole genome shotgun (WGS) entry which is preliminary data.</text>
</comment>
<name>A0A2Z6RKR0_9GLOM</name>
<accession>A0A2Z6RKR0</accession>
<evidence type="ECO:0000313" key="1">
    <source>
        <dbReference type="EMBL" id="GBB92908.1"/>
    </source>
</evidence>
<dbReference type="Proteomes" id="UP000247702">
    <property type="component" value="Unassembled WGS sequence"/>
</dbReference>
<reference evidence="1 2" key="1">
    <citation type="submission" date="2017-11" db="EMBL/GenBank/DDBJ databases">
        <title>The genome of Rhizophagus clarus HR1 reveals common genetic basis of auxotrophy among arbuscular mycorrhizal fungi.</title>
        <authorList>
            <person name="Kobayashi Y."/>
        </authorList>
    </citation>
    <scope>NUCLEOTIDE SEQUENCE [LARGE SCALE GENOMIC DNA]</scope>
    <source>
        <strain evidence="1 2">HR1</strain>
    </source>
</reference>
<sequence length="110" mass="12886">MASLDNYMIQTPADEWSLLGFLNKHCLDNFKNDVKEACIDRFWHNLIREKQKSELIIIENEMKISQKEKDLLVERVTLQHAGLLYVTAQKAGKQSQIVQQNITNELNERK</sequence>
<keyword evidence="2" id="KW-1185">Reference proteome</keyword>
<proteinExistence type="predicted"/>
<dbReference type="AlphaFoldDB" id="A0A2Z6RKR0"/>
<protein>
    <submittedName>
        <fullName evidence="1">Uncharacterized protein</fullName>
    </submittedName>
</protein>
<evidence type="ECO:0000313" key="2">
    <source>
        <dbReference type="Proteomes" id="UP000247702"/>
    </source>
</evidence>